<comment type="caution">
    <text evidence="2">The sequence shown here is derived from an EMBL/GenBank/DDBJ whole genome shotgun (WGS) entry which is preliminary data.</text>
</comment>
<name>A0A1B7T806_9ASCO</name>
<reference evidence="3" key="1">
    <citation type="journal article" date="2016" name="Proc. Natl. Acad. Sci. U.S.A.">
        <title>Comparative genomics of biotechnologically important yeasts.</title>
        <authorList>
            <person name="Riley R."/>
            <person name="Haridas S."/>
            <person name="Wolfe K.H."/>
            <person name="Lopes M.R."/>
            <person name="Hittinger C.T."/>
            <person name="Goeker M."/>
            <person name="Salamov A.A."/>
            <person name="Wisecaver J.H."/>
            <person name="Long T.M."/>
            <person name="Calvey C.H."/>
            <person name="Aerts A.L."/>
            <person name="Barry K.W."/>
            <person name="Choi C."/>
            <person name="Clum A."/>
            <person name="Coughlan A.Y."/>
            <person name="Deshpande S."/>
            <person name="Douglass A.P."/>
            <person name="Hanson S.J."/>
            <person name="Klenk H.-P."/>
            <person name="LaButti K.M."/>
            <person name="Lapidus A."/>
            <person name="Lindquist E.A."/>
            <person name="Lipzen A.M."/>
            <person name="Meier-Kolthoff J.P."/>
            <person name="Ohm R.A."/>
            <person name="Otillar R.P."/>
            <person name="Pangilinan J.L."/>
            <person name="Peng Y."/>
            <person name="Rokas A."/>
            <person name="Rosa C.A."/>
            <person name="Scheuner C."/>
            <person name="Sibirny A.A."/>
            <person name="Slot J.C."/>
            <person name="Stielow J.B."/>
            <person name="Sun H."/>
            <person name="Kurtzman C.P."/>
            <person name="Blackwell M."/>
            <person name="Grigoriev I.V."/>
            <person name="Jeffries T.W."/>
        </authorList>
    </citation>
    <scope>NUCLEOTIDE SEQUENCE [LARGE SCALE GENOMIC DNA]</scope>
    <source>
        <strain evidence="3">NRRL Y-1626</strain>
    </source>
</reference>
<protein>
    <submittedName>
        <fullName evidence="2">Uncharacterized protein</fullName>
    </submittedName>
</protein>
<dbReference type="EMBL" id="LXPE01000387">
    <property type="protein sequence ID" value="OBA24843.1"/>
    <property type="molecule type" value="Genomic_DNA"/>
</dbReference>
<evidence type="ECO:0000313" key="2">
    <source>
        <dbReference type="EMBL" id="OBA24843.1"/>
    </source>
</evidence>
<proteinExistence type="predicted"/>
<evidence type="ECO:0000256" key="1">
    <source>
        <dbReference type="SAM" id="MobiDB-lite"/>
    </source>
</evidence>
<feature type="compositionally biased region" description="Acidic residues" evidence="1">
    <location>
        <begin position="38"/>
        <end position="56"/>
    </location>
</feature>
<evidence type="ECO:0000313" key="3">
    <source>
        <dbReference type="Proteomes" id="UP000092321"/>
    </source>
</evidence>
<sequence>MAPKDNSTNGADPITKTQLLSIQDSLKQTLNKLKSINENDEEEEKTEQENSNETEK</sequence>
<dbReference type="AlphaFoldDB" id="A0A1B7T806"/>
<accession>A0A1B7T806</accession>
<feature type="region of interest" description="Disordered" evidence="1">
    <location>
        <begin position="31"/>
        <end position="56"/>
    </location>
</feature>
<gene>
    <name evidence="2" type="ORF">HANVADRAFT_4341</name>
</gene>
<organism evidence="2 3">
    <name type="scientific">Hanseniaspora valbyensis NRRL Y-1626</name>
    <dbReference type="NCBI Taxonomy" id="766949"/>
    <lineage>
        <taxon>Eukaryota</taxon>
        <taxon>Fungi</taxon>
        <taxon>Dikarya</taxon>
        <taxon>Ascomycota</taxon>
        <taxon>Saccharomycotina</taxon>
        <taxon>Saccharomycetes</taxon>
        <taxon>Saccharomycodales</taxon>
        <taxon>Saccharomycodaceae</taxon>
        <taxon>Hanseniaspora</taxon>
    </lineage>
</organism>
<keyword evidence="3" id="KW-1185">Reference proteome</keyword>
<dbReference type="Proteomes" id="UP000092321">
    <property type="component" value="Unassembled WGS sequence"/>
</dbReference>
<feature type="non-terminal residue" evidence="2">
    <location>
        <position position="56"/>
    </location>
</feature>